<gene>
    <name evidence="1" type="ORF">ACFOPQ_12475</name>
</gene>
<evidence type="ECO:0000313" key="1">
    <source>
        <dbReference type="EMBL" id="MFC3861574.1"/>
    </source>
</evidence>
<accession>A0ABV8A800</accession>
<dbReference type="RefSeq" id="WP_380078647.1">
    <property type="nucleotide sequence ID" value="NZ_JBHRZF010000148.1"/>
</dbReference>
<comment type="caution">
    <text evidence="1">The sequence shown here is derived from an EMBL/GenBank/DDBJ whole genome shotgun (WGS) entry which is preliminary data.</text>
</comment>
<reference evidence="2" key="1">
    <citation type="journal article" date="2019" name="Int. J. Syst. Evol. Microbiol.">
        <title>The Global Catalogue of Microorganisms (GCM) 10K type strain sequencing project: providing services to taxonomists for standard genome sequencing and annotation.</title>
        <authorList>
            <consortium name="The Broad Institute Genomics Platform"/>
            <consortium name="The Broad Institute Genome Sequencing Center for Infectious Disease"/>
            <person name="Wu L."/>
            <person name="Ma J."/>
        </authorList>
    </citation>
    <scope>NUCLEOTIDE SEQUENCE [LARGE SCALE GENOMIC DNA]</scope>
    <source>
        <strain evidence="2">CCTCC AB 2013263</strain>
    </source>
</reference>
<evidence type="ECO:0008006" key="3">
    <source>
        <dbReference type="Google" id="ProtNLM"/>
    </source>
</evidence>
<organism evidence="1 2">
    <name type="scientific">Deinococcus antarcticus</name>
    <dbReference type="NCBI Taxonomy" id="1298767"/>
    <lineage>
        <taxon>Bacteria</taxon>
        <taxon>Thermotogati</taxon>
        <taxon>Deinococcota</taxon>
        <taxon>Deinococci</taxon>
        <taxon>Deinococcales</taxon>
        <taxon>Deinococcaceae</taxon>
        <taxon>Deinococcus</taxon>
    </lineage>
</organism>
<keyword evidence="2" id="KW-1185">Reference proteome</keyword>
<name>A0ABV8A800_9DEIO</name>
<evidence type="ECO:0000313" key="2">
    <source>
        <dbReference type="Proteomes" id="UP001595748"/>
    </source>
</evidence>
<sequence length="135" mass="15032">MHNTRVMLNFDMVGVNAWPPGEAPLGVALHPEVLPLARKLRPDLHVFEEKANGPKILGRYAPLVGNSDHRFFKEIGVRTVFLHRGEDVNYHAPSDLTLQPELVQDTADFAVSLAREVIKAELKVDEPCGIGERDC</sequence>
<proteinExistence type="predicted"/>
<protein>
    <recommendedName>
        <fullName evidence="3">Peptidase M28 domain-containing protein</fullName>
    </recommendedName>
</protein>
<dbReference type="EMBL" id="JBHRZF010000148">
    <property type="protein sequence ID" value="MFC3861574.1"/>
    <property type="molecule type" value="Genomic_DNA"/>
</dbReference>
<dbReference type="Gene3D" id="3.40.630.10">
    <property type="entry name" value="Zn peptidases"/>
    <property type="match status" value="1"/>
</dbReference>
<dbReference type="SUPFAM" id="SSF53187">
    <property type="entry name" value="Zn-dependent exopeptidases"/>
    <property type="match status" value="1"/>
</dbReference>
<dbReference type="Proteomes" id="UP001595748">
    <property type="component" value="Unassembled WGS sequence"/>
</dbReference>